<sequence length="65" mass="7612">MSDSQPPKNVINIGDRRHKAKKARPQRETLGRKSKPSHQNKISWAHYAQLILFLLLIAYLMEQCR</sequence>
<dbReference type="Proteomes" id="UP000192907">
    <property type="component" value="Unassembled WGS sequence"/>
</dbReference>
<evidence type="ECO:0000313" key="3">
    <source>
        <dbReference type="EMBL" id="SMF82563.1"/>
    </source>
</evidence>
<dbReference type="AlphaFoldDB" id="A0A1Y6CRA1"/>
<keyword evidence="2" id="KW-0472">Membrane</keyword>
<keyword evidence="2" id="KW-0812">Transmembrane</keyword>
<evidence type="ECO:0000256" key="2">
    <source>
        <dbReference type="SAM" id="Phobius"/>
    </source>
</evidence>
<gene>
    <name evidence="3" type="ORF">SAMN06296036_14212</name>
</gene>
<feature type="transmembrane region" description="Helical" evidence="2">
    <location>
        <begin position="44"/>
        <end position="61"/>
    </location>
</feature>
<feature type="region of interest" description="Disordered" evidence="1">
    <location>
        <begin position="1"/>
        <end position="40"/>
    </location>
</feature>
<dbReference type="EMBL" id="FWZT01000042">
    <property type="protein sequence ID" value="SMF82563.1"/>
    <property type="molecule type" value="Genomic_DNA"/>
</dbReference>
<name>A0A1Y6CRA1_9BACT</name>
<organism evidence="3 4">
    <name type="scientific">Pseudobacteriovorax antillogorgiicola</name>
    <dbReference type="NCBI Taxonomy" id="1513793"/>
    <lineage>
        <taxon>Bacteria</taxon>
        <taxon>Pseudomonadati</taxon>
        <taxon>Bdellovibrionota</taxon>
        <taxon>Oligoflexia</taxon>
        <taxon>Oligoflexales</taxon>
        <taxon>Pseudobacteriovoracaceae</taxon>
        <taxon>Pseudobacteriovorax</taxon>
    </lineage>
</organism>
<dbReference type="STRING" id="1513793.SAMN06296036_14212"/>
<evidence type="ECO:0000256" key="1">
    <source>
        <dbReference type="SAM" id="MobiDB-lite"/>
    </source>
</evidence>
<accession>A0A1Y6CRA1</accession>
<keyword evidence="4" id="KW-1185">Reference proteome</keyword>
<reference evidence="4" key="1">
    <citation type="submission" date="2017-04" db="EMBL/GenBank/DDBJ databases">
        <authorList>
            <person name="Varghese N."/>
            <person name="Submissions S."/>
        </authorList>
    </citation>
    <scope>NUCLEOTIDE SEQUENCE [LARGE SCALE GENOMIC DNA]</scope>
    <source>
        <strain evidence="4">RKEM611</strain>
    </source>
</reference>
<keyword evidence="2" id="KW-1133">Transmembrane helix</keyword>
<proteinExistence type="predicted"/>
<evidence type="ECO:0000313" key="4">
    <source>
        <dbReference type="Proteomes" id="UP000192907"/>
    </source>
</evidence>
<protein>
    <submittedName>
        <fullName evidence="3">Uncharacterized protein</fullName>
    </submittedName>
</protein>